<dbReference type="PROSITE" id="PS50065">
    <property type="entry name" value="HMG_COA_REDUCTASE_4"/>
    <property type="match status" value="1"/>
</dbReference>
<dbReference type="Gene3D" id="3.90.770.10">
    <property type="entry name" value="3-hydroxy-3-methylglutaryl-coenzyme A Reductase, Chain A, domain 2"/>
    <property type="match status" value="2"/>
</dbReference>
<dbReference type="CDD" id="cd00644">
    <property type="entry name" value="HMG-CoA_reductase_classII"/>
    <property type="match status" value="1"/>
</dbReference>
<proteinExistence type="inferred from homology"/>
<comment type="similarity">
    <text evidence="1">Belongs to the HMG-CoA reductase family.</text>
</comment>
<dbReference type="InterPro" id="IPR009029">
    <property type="entry name" value="HMG_CoA_Rdtase_sub-bd_dom_sf"/>
</dbReference>
<evidence type="ECO:0000256" key="2">
    <source>
        <dbReference type="ARBA" id="ARBA00023002"/>
    </source>
</evidence>
<dbReference type="PANTHER" id="PTHR10572:SF24">
    <property type="entry name" value="3-HYDROXY-3-METHYLGLUTARYL-COENZYME A REDUCTASE"/>
    <property type="match status" value="1"/>
</dbReference>
<evidence type="ECO:0000313" key="3">
    <source>
        <dbReference type="EMBL" id="KKN18249.1"/>
    </source>
</evidence>
<evidence type="ECO:0000256" key="1">
    <source>
        <dbReference type="ARBA" id="ARBA00007661"/>
    </source>
</evidence>
<dbReference type="EMBL" id="LAZR01003445">
    <property type="protein sequence ID" value="KKN18249.1"/>
    <property type="molecule type" value="Genomic_DNA"/>
</dbReference>
<dbReference type="InterPro" id="IPR004553">
    <property type="entry name" value="HMG_CoA_Rdtase_bac-typ"/>
</dbReference>
<comment type="caution">
    <text evidence="3">The sequence shown here is derived from an EMBL/GenBank/DDBJ whole genome shotgun (WGS) entry which is preliminary data.</text>
</comment>
<dbReference type="PANTHER" id="PTHR10572">
    <property type="entry name" value="3-HYDROXY-3-METHYLGLUTARYL-COENZYME A REDUCTASE"/>
    <property type="match status" value="1"/>
</dbReference>
<dbReference type="AlphaFoldDB" id="A0A0F9NK10"/>
<sequence>MIMKDFHSDISGFYKLSIDERQKLLSKLVNLNPEDLEILKELGYFTPTQIDTLIENVVGSYQLPLGLAFNFRINSKDYIIPMVIEEPSVVAAASNAAKMARKHGGFHSEDVPPIMISQIQITKLKDIEAAKDVLEAKKQDLLKIANEQDPLLNKLGGGAQNIEIHEIQTNKGKMIILHLLVNVLDAMGANIVNTMAEAISPYIEEICGGKIYLRIVSNLATHRVARSKATFDKEMLGGEEVVEGIMNAYEFALADPYRATTHNKGIMNGVVALTLATGNDTRAIESGAHSYASLSGRYLPLTKFDVDSQGNLVGEIEIPLALGIIGGMTKIHPMARLALKILNLKSSSELAQVGAALGLAQNVAALRALAAEGIQKGHMALHSRNIAKVAGVPDELIEKVSKKMVADKKIRVDYAKEIFQKIKDGENI</sequence>
<dbReference type="NCBIfam" id="TIGR00532">
    <property type="entry name" value="HMG_CoA_R_NAD"/>
    <property type="match status" value="1"/>
</dbReference>
<dbReference type="InterPro" id="IPR023074">
    <property type="entry name" value="HMG_CoA_Rdtase_cat_sf"/>
</dbReference>
<dbReference type="GO" id="GO:0015936">
    <property type="term" value="P:coenzyme A metabolic process"/>
    <property type="evidence" value="ECO:0007669"/>
    <property type="project" value="InterPro"/>
</dbReference>
<dbReference type="InterPro" id="IPR002202">
    <property type="entry name" value="HMG_CoA_Rdtase"/>
</dbReference>
<dbReference type="InterPro" id="IPR009023">
    <property type="entry name" value="HMG_CoA_Rdtase_NAD(P)-bd_sf"/>
</dbReference>
<dbReference type="PROSITE" id="PS01192">
    <property type="entry name" value="HMG_COA_REDUCTASE_3"/>
    <property type="match status" value="1"/>
</dbReference>
<accession>A0A0F9NK10</accession>
<protein>
    <recommendedName>
        <fullName evidence="4">HMG-CoA reductase</fullName>
    </recommendedName>
</protein>
<evidence type="ECO:0008006" key="4">
    <source>
        <dbReference type="Google" id="ProtNLM"/>
    </source>
</evidence>
<name>A0A0F9NK10_9ZZZZ</name>
<dbReference type="SUPFAM" id="SSF55035">
    <property type="entry name" value="NAD-binding domain of HMG-CoA reductase"/>
    <property type="match status" value="1"/>
</dbReference>
<gene>
    <name evidence="3" type="ORF">LCGC14_0957670</name>
</gene>
<dbReference type="Gene3D" id="1.10.8.660">
    <property type="match status" value="1"/>
</dbReference>
<dbReference type="Pfam" id="PF00368">
    <property type="entry name" value="HMG-CoA_red"/>
    <property type="match status" value="1"/>
</dbReference>
<keyword evidence="2" id="KW-0560">Oxidoreductase</keyword>
<dbReference type="GO" id="GO:0004420">
    <property type="term" value="F:hydroxymethylglutaryl-CoA reductase (NADPH) activity"/>
    <property type="evidence" value="ECO:0007669"/>
    <property type="project" value="InterPro"/>
</dbReference>
<dbReference type="InterPro" id="IPR023076">
    <property type="entry name" value="HMG_CoA_Rdtase_CS"/>
</dbReference>
<reference evidence="3" key="1">
    <citation type="journal article" date="2015" name="Nature">
        <title>Complex archaea that bridge the gap between prokaryotes and eukaryotes.</title>
        <authorList>
            <person name="Spang A."/>
            <person name="Saw J.H."/>
            <person name="Jorgensen S.L."/>
            <person name="Zaremba-Niedzwiedzka K."/>
            <person name="Martijn J."/>
            <person name="Lind A.E."/>
            <person name="van Eijk R."/>
            <person name="Schleper C."/>
            <person name="Guy L."/>
            <person name="Ettema T.J."/>
        </authorList>
    </citation>
    <scope>NUCLEOTIDE SEQUENCE</scope>
</reference>
<dbReference type="SUPFAM" id="SSF56542">
    <property type="entry name" value="Substrate-binding domain of HMG-CoA reductase"/>
    <property type="match status" value="1"/>
</dbReference>
<organism evidence="3">
    <name type="scientific">marine sediment metagenome</name>
    <dbReference type="NCBI Taxonomy" id="412755"/>
    <lineage>
        <taxon>unclassified sequences</taxon>
        <taxon>metagenomes</taxon>
        <taxon>ecological metagenomes</taxon>
    </lineage>
</organism>